<dbReference type="EMBL" id="FQVL01000007">
    <property type="protein sequence ID" value="SHF06412.1"/>
    <property type="molecule type" value="Genomic_DNA"/>
</dbReference>
<sequence>MAGEDSPKIHIGRRGVILLSDKGYKGIGMEGIIATWFAQSRKKSMDEFVKEAKRIREMVPEPASILEVAPGPGFLSTELAKLSHEYQVTGLDISKTFIDLARKHALQENVEVTFLLGDAADMPLDTETFDFITCQSAFKNFSNPVAAINEMYRVLKPGGKALIVDLRKDASKAGIKQHVNQELNLGVVNRQFTKLALYQLLNRAYTKADFIKMIDESSFTSYQIEKTSIGIEILLVKTGTEQN</sequence>
<dbReference type="Gene3D" id="3.40.50.150">
    <property type="entry name" value="Vaccinia Virus protein VP39"/>
    <property type="match status" value="1"/>
</dbReference>
<keyword evidence="2" id="KW-0830">Ubiquinone</keyword>
<evidence type="ECO:0000259" key="1">
    <source>
        <dbReference type="Pfam" id="PF08241"/>
    </source>
</evidence>
<dbReference type="AlphaFoldDB" id="A0A1M4YLJ3"/>
<keyword evidence="2" id="KW-0808">Transferase</keyword>
<reference evidence="2 3" key="1">
    <citation type="submission" date="2016-11" db="EMBL/GenBank/DDBJ databases">
        <authorList>
            <person name="Jaros S."/>
            <person name="Januszkiewicz K."/>
            <person name="Wedrychowicz H."/>
        </authorList>
    </citation>
    <scope>NUCLEOTIDE SEQUENCE [LARGE SCALE GENOMIC DNA]</scope>
    <source>
        <strain evidence="2 3">DSM 44666</strain>
    </source>
</reference>
<dbReference type="GO" id="GO:0032259">
    <property type="term" value="P:methylation"/>
    <property type="evidence" value="ECO:0007669"/>
    <property type="project" value="UniProtKB-KW"/>
</dbReference>
<organism evidence="2 3">
    <name type="scientific">Seinonella peptonophila</name>
    <dbReference type="NCBI Taxonomy" id="112248"/>
    <lineage>
        <taxon>Bacteria</taxon>
        <taxon>Bacillati</taxon>
        <taxon>Bacillota</taxon>
        <taxon>Bacilli</taxon>
        <taxon>Bacillales</taxon>
        <taxon>Thermoactinomycetaceae</taxon>
        <taxon>Seinonella</taxon>
    </lineage>
</organism>
<dbReference type="InterPro" id="IPR013216">
    <property type="entry name" value="Methyltransf_11"/>
</dbReference>
<keyword evidence="3" id="KW-1185">Reference proteome</keyword>
<dbReference type="Proteomes" id="UP000184476">
    <property type="component" value="Unassembled WGS sequence"/>
</dbReference>
<name>A0A1M4YLJ3_9BACL</name>
<evidence type="ECO:0000313" key="3">
    <source>
        <dbReference type="Proteomes" id="UP000184476"/>
    </source>
</evidence>
<dbReference type="PANTHER" id="PTHR43591">
    <property type="entry name" value="METHYLTRANSFERASE"/>
    <property type="match status" value="1"/>
</dbReference>
<protein>
    <submittedName>
        <fullName evidence="2">Ubiquinone/menaquinone biosynthesis C-methylase UbiE</fullName>
    </submittedName>
</protein>
<gene>
    <name evidence="2" type="ORF">SAMN05444392_10714</name>
</gene>
<dbReference type="CDD" id="cd02440">
    <property type="entry name" value="AdoMet_MTases"/>
    <property type="match status" value="1"/>
</dbReference>
<dbReference type="GO" id="GO:0008757">
    <property type="term" value="F:S-adenosylmethionine-dependent methyltransferase activity"/>
    <property type="evidence" value="ECO:0007669"/>
    <property type="project" value="InterPro"/>
</dbReference>
<proteinExistence type="predicted"/>
<evidence type="ECO:0000313" key="2">
    <source>
        <dbReference type="EMBL" id="SHF06412.1"/>
    </source>
</evidence>
<accession>A0A1M4YLJ3</accession>
<feature type="domain" description="Methyltransferase type 11" evidence="1">
    <location>
        <begin position="66"/>
        <end position="163"/>
    </location>
</feature>
<dbReference type="PANTHER" id="PTHR43591:SF24">
    <property type="entry name" value="2-METHOXY-6-POLYPRENYL-1,4-BENZOQUINOL METHYLASE, MITOCHONDRIAL"/>
    <property type="match status" value="1"/>
</dbReference>
<keyword evidence="2" id="KW-0489">Methyltransferase</keyword>
<dbReference type="Pfam" id="PF08241">
    <property type="entry name" value="Methyltransf_11"/>
    <property type="match status" value="1"/>
</dbReference>
<dbReference type="InterPro" id="IPR029063">
    <property type="entry name" value="SAM-dependent_MTases_sf"/>
</dbReference>
<dbReference type="STRING" id="112248.SAMN05444392_10714"/>
<dbReference type="SUPFAM" id="SSF53335">
    <property type="entry name" value="S-adenosyl-L-methionine-dependent methyltransferases"/>
    <property type="match status" value="1"/>
</dbReference>